<dbReference type="Proteomes" id="UP000078492">
    <property type="component" value="Unassembled WGS sequence"/>
</dbReference>
<accession>A0A151JMB2</accession>
<keyword evidence="1" id="KW-0732">Signal</keyword>
<feature type="chain" id="PRO_5007582859" evidence="1">
    <location>
        <begin position="21"/>
        <end position="184"/>
    </location>
</feature>
<evidence type="ECO:0000256" key="1">
    <source>
        <dbReference type="SAM" id="SignalP"/>
    </source>
</evidence>
<protein>
    <submittedName>
        <fullName evidence="2">Uncharacterized protein</fullName>
    </submittedName>
</protein>
<evidence type="ECO:0000313" key="3">
    <source>
        <dbReference type="Proteomes" id="UP000078492"/>
    </source>
</evidence>
<organism evidence="2 3">
    <name type="scientific">Trachymyrmex cornetzi</name>
    <dbReference type="NCBI Taxonomy" id="471704"/>
    <lineage>
        <taxon>Eukaryota</taxon>
        <taxon>Metazoa</taxon>
        <taxon>Ecdysozoa</taxon>
        <taxon>Arthropoda</taxon>
        <taxon>Hexapoda</taxon>
        <taxon>Insecta</taxon>
        <taxon>Pterygota</taxon>
        <taxon>Neoptera</taxon>
        <taxon>Endopterygota</taxon>
        <taxon>Hymenoptera</taxon>
        <taxon>Apocrita</taxon>
        <taxon>Aculeata</taxon>
        <taxon>Formicoidea</taxon>
        <taxon>Formicidae</taxon>
        <taxon>Myrmicinae</taxon>
        <taxon>Trachymyrmex</taxon>
    </lineage>
</organism>
<proteinExistence type="predicted"/>
<evidence type="ECO:0000313" key="2">
    <source>
        <dbReference type="EMBL" id="KYN26924.1"/>
    </source>
</evidence>
<name>A0A151JMB2_9HYME</name>
<dbReference type="STRING" id="471704.A0A151JMB2"/>
<sequence length="184" mass="21882">MQFNPRNLIILLSAVFTVLDFPESPITSEEITMKRKMEKMLKDMYENYFEIEVEEALYFLNLYDVPEAQEIELVDEEENYACNVKEMVCDIDDVSAEYIRYSFIFPSKQINFGDDTWQELSLTSNKRRAVEYWRSGKLKPRTIESVKSKFRKVISAHKLQRWEKHMNVDAQQQENLLGFKASHE</sequence>
<reference evidence="2 3" key="1">
    <citation type="submission" date="2015-09" db="EMBL/GenBank/DDBJ databases">
        <title>Trachymyrmex cornetzi WGS genome.</title>
        <authorList>
            <person name="Nygaard S."/>
            <person name="Hu H."/>
            <person name="Boomsma J."/>
            <person name="Zhang G."/>
        </authorList>
    </citation>
    <scope>NUCLEOTIDE SEQUENCE [LARGE SCALE GENOMIC DNA]</scope>
    <source>
        <strain evidence="2">Tcor2-1</strain>
        <tissue evidence="2">Whole body</tissue>
    </source>
</reference>
<feature type="signal peptide" evidence="1">
    <location>
        <begin position="1"/>
        <end position="20"/>
    </location>
</feature>
<keyword evidence="3" id="KW-1185">Reference proteome</keyword>
<dbReference type="EMBL" id="KQ978962">
    <property type="protein sequence ID" value="KYN26924.1"/>
    <property type="molecule type" value="Genomic_DNA"/>
</dbReference>
<gene>
    <name evidence="2" type="ORF">ALC57_03696</name>
</gene>
<dbReference type="AlphaFoldDB" id="A0A151JMB2"/>